<proteinExistence type="predicted"/>
<feature type="domain" description="UvrD-like helicase ATP-binding" evidence="10">
    <location>
        <begin position="1"/>
        <end position="289"/>
    </location>
</feature>
<evidence type="ECO:0000256" key="7">
    <source>
        <dbReference type="ARBA" id="ARBA00034808"/>
    </source>
</evidence>
<evidence type="ECO:0000256" key="9">
    <source>
        <dbReference type="PROSITE-ProRule" id="PRU00560"/>
    </source>
</evidence>
<dbReference type="GO" id="GO:0000724">
    <property type="term" value="P:double-strand break repair via homologous recombination"/>
    <property type="evidence" value="ECO:0007669"/>
    <property type="project" value="TreeGrafter"/>
</dbReference>
<dbReference type="GO" id="GO:0043138">
    <property type="term" value="F:3'-5' DNA helicase activity"/>
    <property type="evidence" value="ECO:0007669"/>
    <property type="project" value="TreeGrafter"/>
</dbReference>
<evidence type="ECO:0000256" key="1">
    <source>
        <dbReference type="ARBA" id="ARBA00022741"/>
    </source>
</evidence>
<reference evidence="11 12" key="1">
    <citation type="submission" date="2016-12" db="EMBL/GenBank/DDBJ databases">
        <authorList>
            <person name="Song W.-J."/>
            <person name="Kurnit D.M."/>
        </authorList>
    </citation>
    <scope>NUCLEOTIDE SEQUENCE [LARGE SCALE GENOMIC DNA]</scope>
    <source>
        <strain evidence="11 12">175</strain>
    </source>
</reference>
<dbReference type="Pfam" id="PF13361">
    <property type="entry name" value="UvrD_C"/>
    <property type="match status" value="1"/>
</dbReference>
<evidence type="ECO:0000313" key="12">
    <source>
        <dbReference type="Proteomes" id="UP000192923"/>
    </source>
</evidence>
<evidence type="ECO:0000256" key="4">
    <source>
        <dbReference type="ARBA" id="ARBA00022840"/>
    </source>
</evidence>
<dbReference type="InterPro" id="IPR027417">
    <property type="entry name" value="P-loop_NTPase"/>
</dbReference>
<keyword evidence="5" id="KW-0413">Isomerase</keyword>
<dbReference type="PROSITE" id="PS51198">
    <property type="entry name" value="UVRD_HELICASE_ATP_BIND"/>
    <property type="match status" value="1"/>
</dbReference>
<evidence type="ECO:0000259" key="10">
    <source>
        <dbReference type="PROSITE" id="PS51198"/>
    </source>
</evidence>
<dbReference type="EMBL" id="FXAM01000001">
    <property type="protein sequence ID" value="SMF96311.1"/>
    <property type="molecule type" value="Genomic_DNA"/>
</dbReference>
<evidence type="ECO:0000256" key="6">
    <source>
        <dbReference type="ARBA" id="ARBA00034617"/>
    </source>
</evidence>
<keyword evidence="4 9" id="KW-0067">ATP-binding</keyword>
<accession>A0A1Y6D122</accession>
<dbReference type="InterPro" id="IPR000212">
    <property type="entry name" value="DNA_helicase_UvrD/REP"/>
</dbReference>
<evidence type="ECO:0000256" key="2">
    <source>
        <dbReference type="ARBA" id="ARBA00022801"/>
    </source>
</evidence>
<dbReference type="GO" id="GO:0016787">
    <property type="term" value="F:hydrolase activity"/>
    <property type="evidence" value="ECO:0007669"/>
    <property type="project" value="UniProtKB-UniRule"/>
</dbReference>
<organism evidence="11 12">
    <name type="scientific">Methylomagnum ishizawai</name>
    <dbReference type="NCBI Taxonomy" id="1760988"/>
    <lineage>
        <taxon>Bacteria</taxon>
        <taxon>Pseudomonadati</taxon>
        <taxon>Pseudomonadota</taxon>
        <taxon>Gammaproteobacteria</taxon>
        <taxon>Methylococcales</taxon>
        <taxon>Methylococcaceae</taxon>
        <taxon>Methylomagnum</taxon>
    </lineage>
</organism>
<dbReference type="EC" id="5.6.2.4" evidence="7"/>
<keyword evidence="1 9" id="KW-0547">Nucleotide-binding</keyword>
<comment type="catalytic activity">
    <reaction evidence="6">
        <text>Couples ATP hydrolysis with the unwinding of duplex DNA by translocating in the 3'-5' direction.</text>
        <dbReference type="EC" id="5.6.2.4"/>
    </reaction>
</comment>
<dbReference type="Pfam" id="PF00580">
    <property type="entry name" value="UvrD-helicase"/>
    <property type="match status" value="1"/>
</dbReference>
<evidence type="ECO:0000256" key="8">
    <source>
        <dbReference type="ARBA" id="ARBA00048988"/>
    </source>
</evidence>
<dbReference type="InterPro" id="IPR014017">
    <property type="entry name" value="DNA_helicase_UvrD-like_C"/>
</dbReference>
<dbReference type="PANTHER" id="PTHR11070">
    <property type="entry name" value="UVRD / RECB / PCRA DNA HELICASE FAMILY MEMBER"/>
    <property type="match status" value="1"/>
</dbReference>
<dbReference type="GO" id="GO:0005524">
    <property type="term" value="F:ATP binding"/>
    <property type="evidence" value="ECO:0007669"/>
    <property type="project" value="UniProtKB-UniRule"/>
</dbReference>
<evidence type="ECO:0000256" key="3">
    <source>
        <dbReference type="ARBA" id="ARBA00022806"/>
    </source>
</evidence>
<sequence>MPLTEEQAAVIAADAPILKVNAVAGSGKTTTLLEFAAERPHARILYLAYNRAVADEVRSKAHGRGLSHMTVKTLHGLAYQYVQGYSYQLESELNEWRLLEQYVPPAERQGEDALIYAWLIKDLTNYYLNAAWVKLDDGLLDAYREATAPTAPVRVLLAMCGSELLAVVRNLLSDMRQRRIPALHDFYLKLFQFAKVKLPFDIILVDEAQDTSGVMLSIIQRQDHAQRVFVGDGFQQIYAFRHAVNSLERIDGQSYPLSQTFRFGDKLAQHLAEQINAAYRILGEPHRLHMRGTAAETHFKPRPDLARKRSVAVICRSNLALFEAALERLEKGAKSMYFEGGYGGYNFMNSRVVSLLNLKLGKRQKIEDPLIRKFASFEDVRRFAKDTQNAALATLIDLVGRYGTKLYEFDRDIKARLVDKPQAAALFATTHKAKGQEYDWVAMGEDGFATRKELEKLMDMAEEFNPAKLREEINVYYVAATRARKGIRLAPF</sequence>
<dbReference type="GO" id="GO:0003677">
    <property type="term" value="F:DNA binding"/>
    <property type="evidence" value="ECO:0007669"/>
    <property type="project" value="InterPro"/>
</dbReference>
<keyword evidence="2 9" id="KW-0378">Hydrolase</keyword>
<gene>
    <name evidence="11" type="ORF">SAMN02949497_3705</name>
</gene>
<protein>
    <recommendedName>
        <fullName evidence="7">DNA 3'-5' helicase</fullName>
        <ecNumber evidence="7">5.6.2.4</ecNumber>
    </recommendedName>
</protein>
<dbReference type="InterPro" id="IPR014016">
    <property type="entry name" value="UvrD-like_ATP-bd"/>
</dbReference>
<comment type="catalytic activity">
    <reaction evidence="8">
        <text>ATP + H2O = ADP + phosphate + H(+)</text>
        <dbReference type="Rhea" id="RHEA:13065"/>
        <dbReference type="ChEBI" id="CHEBI:15377"/>
        <dbReference type="ChEBI" id="CHEBI:15378"/>
        <dbReference type="ChEBI" id="CHEBI:30616"/>
        <dbReference type="ChEBI" id="CHEBI:43474"/>
        <dbReference type="ChEBI" id="CHEBI:456216"/>
        <dbReference type="EC" id="5.6.2.4"/>
    </reaction>
</comment>
<dbReference type="RefSeq" id="WP_176225280.1">
    <property type="nucleotide sequence ID" value="NZ_FXAM01000001.1"/>
</dbReference>
<feature type="binding site" evidence="9">
    <location>
        <begin position="22"/>
        <end position="29"/>
    </location>
    <ligand>
        <name>ATP</name>
        <dbReference type="ChEBI" id="CHEBI:30616"/>
    </ligand>
</feature>
<evidence type="ECO:0000256" key="5">
    <source>
        <dbReference type="ARBA" id="ARBA00023235"/>
    </source>
</evidence>
<dbReference type="Proteomes" id="UP000192923">
    <property type="component" value="Unassembled WGS sequence"/>
</dbReference>
<keyword evidence="12" id="KW-1185">Reference proteome</keyword>
<dbReference type="Gene3D" id="3.40.50.300">
    <property type="entry name" value="P-loop containing nucleotide triphosphate hydrolases"/>
    <property type="match status" value="2"/>
</dbReference>
<dbReference type="GO" id="GO:0031297">
    <property type="term" value="P:replication fork processing"/>
    <property type="evidence" value="ECO:0007669"/>
    <property type="project" value="TreeGrafter"/>
</dbReference>
<evidence type="ECO:0000313" key="11">
    <source>
        <dbReference type="EMBL" id="SMF96311.1"/>
    </source>
</evidence>
<dbReference type="STRING" id="1760988.SAMN02949497_3705"/>
<name>A0A1Y6D122_9GAMM</name>
<dbReference type="SUPFAM" id="SSF52540">
    <property type="entry name" value="P-loop containing nucleoside triphosphate hydrolases"/>
    <property type="match status" value="1"/>
</dbReference>
<dbReference type="AlphaFoldDB" id="A0A1Y6D122"/>
<dbReference type="PANTHER" id="PTHR11070:SF30">
    <property type="entry name" value="F-BOX DNA HELICASE 1"/>
    <property type="match status" value="1"/>
</dbReference>
<keyword evidence="3 9" id="KW-0347">Helicase</keyword>